<dbReference type="PANTHER" id="PTHR24060">
    <property type="entry name" value="METABOTROPIC GLUTAMATE RECEPTOR"/>
    <property type="match status" value="1"/>
</dbReference>
<gene>
    <name evidence="12" type="ORF">DGYR_LOCUS802</name>
</gene>
<dbReference type="Proteomes" id="UP000549394">
    <property type="component" value="Unassembled WGS sequence"/>
</dbReference>
<feature type="domain" description="GPCR family 3 nine cysteines" evidence="11">
    <location>
        <begin position="454"/>
        <end position="504"/>
    </location>
</feature>
<keyword evidence="13" id="KW-1185">Reference proteome</keyword>
<evidence type="ECO:0000256" key="7">
    <source>
        <dbReference type="ARBA" id="ARBA00023170"/>
    </source>
</evidence>
<evidence type="ECO:0000313" key="13">
    <source>
        <dbReference type="Proteomes" id="UP000549394"/>
    </source>
</evidence>
<keyword evidence="2" id="KW-1003">Cell membrane</keyword>
<dbReference type="InterPro" id="IPR050726">
    <property type="entry name" value="mGluR"/>
</dbReference>
<comment type="caution">
    <text evidence="12">The sequence shown here is derived from an EMBL/GenBank/DDBJ whole genome shotgun (WGS) entry which is preliminary data.</text>
</comment>
<dbReference type="InterPro" id="IPR001828">
    <property type="entry name" value="ANF_lig-bd_rcpt"/>
</dbReference>
<accession>A0A7I8V8J0</accession>
<dbReference type="InterPro" id="IPR000337">
    <property type="entry name" value="GPCR_3"/>
</dbReference>
<evidence type="ECO:0000256" key="6">
    <source>
        <dbReference type="ARBA" id="ARBA00023136"/>
    </source>
</evidence>
<evidence type="ECO:0000256" key="5">
    <source>
        <dbReference type="ARBA" id="ARBA00023040"/>
    </source>
</evidence>
<evidence type="ECO:0000256" key="3">
    <source>
        <dbReference type="ARBA" id="ARBA00022692"/>
    </source>
</evidence>
<dbReference type="Pfam" id="PF07562">
    <property type="entry name" value="NCD3G"/>
    <property type="match status" value="1"/>
</dbReference>
<keyword evidence="8" id="KW-0325">Glycoprotein</keyword>
<organism evidence="12 13">
    <name type="scientific">Dimorphilus gyrociliatus</name>
    <dbReference type="NCBI Taxonomy" id="2664684"/>
    <lineage>
        <taxon>Eukaryota</taxon>
        <taxon>Metazoa</taxon>
        <taxon>Spiralia</taxon>
        <taxon>Lophotrochozoa</taxon>
        <taxon>Annelida</taxon>
        <taxon>Polychaeta</taxon>
        <taxon>Polychaeta incertae sedis</taxon>
        <taxon>Dinophilidae</taxon>
        <taxon>Dimorphilus</taxon>
    </lineage>
</organism>
<comment type="subcellular location">
    <subcellularLocation>
        <location evidence="1">Cell membrane</location>
        <topology evidence="1">Multi-pass membrane protein</topology>
    </subcellularLocation>
</comment>
<dbReference type="AlphaFoldDB" id="A0A7I8V8J0"/>
<evidence type="ECO:0000256" key="2">
    <source>
        <dbReference type="ARBA" id="ARBA00022475"/>
    </source>
</evidence>
<dbReference type="Pfam" id="PF01094">
    <property type="entry name" value="ANF_receptor"/>
    <property type="match status" value="1"/>
</dbReference>
<dbReference type="InterPro" id="IPR028082">
    <property type="entry name" value="Peripla_BP_I"/>
</dbReference>
<evidence type="ECO:0000256" key="9">
    <source>
        <dbReference type="ARBA" id="ARBA00023224"/>
    </source>
</evidence>
<dbReference type="GO" id="GO:0004930">
    <property type="term" value="F:G protein-coupled receptor activity"/>
    <property type="evidence" value="ECO:0007669"/>
    <property type="project" value="UniProtKB-KW"/>
</dbReference>
<keyword evidence="9" id="KW-0807">Transducer</keyword>
<dbReference type="OrthoDB" id="425344at2759"/>
<sequence length="544" mass="61559">MDGDINIAVLVPASRDASNLLCNPKTSIVRKIFIEYVYFVRKNIDEINKNKDFLKNVRLGYVFMDTCTLQSSALKHALKLIPRNENSNENCNESNSGMAYYDVQAVISGAGSSETLPLANILSRFSIPILSPFASSDDLSDKARYEYFSRLISPDKYQADALTDFLLEFQWNYISLIFLEGSYGENGAKQIRKQAKKKSICIAIDEMISTEDYKADVIRIVKKLKENKKARVIVAFLFITVADEFYLMMDKFDIAKEKIVVGSDAMIYARTPRTVQLRAINSFGVTTAGKDVKGGFQYFSDLNPANNSSFLLIKDYWASLFDCSWSNNATNPCDPHKNFTLANVSIEATASFNDCLMVFVQAIDRIIKRNCPNATGVQVRKCIRGRIFLDEIRKGTFETSQGQIQFDEKGDVIGGYNLVQFFENNFVQVIGSWSRKRSGIDFVSNVSWSDSDQPKSLCSEPCPPKHYFIQKAVVCCWDCRKCRNNEILVLNKTACKECPEFYWPDEKEALECLPIDPESLKWADPETIILLSLAVFGICKQLTL</sequence>
<dbReference type="SUPFAM" id="SSF53822">
    <property type="entry name" value="Periplasmic binding protein-like I"/>
    <property type="match status" value="1"/>
</dbReference>
<name>A0A7I8V8J0_9ANNE</name>
<dbReference type="EMBL" id="CAJFCJ010000001">
    <property type="protein sequence ID" value="CAD5111515.1"/>
    <property type="molecule type" value="Genomic_DNA"/>
</dbReference>
<dbReference type="Gene3D" id="2.10.50.30">
    <property type="entry name" value="GPCR, family 3, nine cysteines domain"/>
    <property type="match status" value="1"/>
</dbReference>
<keyword evidence="6" id="KW-0472">Membrane</keyword>
<keyword evidence="4" id="KW-1133">Transmembrane helix</keyword>
<keyword evidence="3" id="KW-0812">Transmembrane</keyword>
<evidence type="ECO:0000259" key="10">
    <source>
        <dbReference type="Pfam" id="PF01094"/>
    </source>
</evidence>
<dbReference type="PRINTS" id="PR00248">
    <property type="entry name" value="GPCRMGR"/>
</dbReference>
<reference evidence="12 13" key="1">
    <citation type="submission" date="2020-08" db="EMBL/GenBank/DDBJ databases">
        <authorList>
            <person name="Hejnol A."/>
        </authorList>
    </citation>
    <scope>NUCLEOTIDE SEQUENCE [LARGE SCALE GENOMIC DNA]</scope>
</reference>
<evidence type="ECO:0000256" key="8">
    <source>
        <dbReference type="ARBA" id="ARBA00023180"/>
    </source>
</evidence>
<evidence type="ECO:0000259" key="11">
    <source>
        <dbReference type="Pfam" id="PF07562"/>
    </source>
</evidence>
<dbReference type="InterPro" id="IPR011500">
    <property type="entry name" value="GPCR_3_9-Cys_dom"/>
</dbReference>
<evidence type="ECO:0000313" key="12">
    <source>
        <dbReference type="EMBL" id="CAD5111515.1"/>
    </source>
</evidence>
<dbReference type="Gene3D" id="3.40.50.2300">
    <property type="match status" value="2"/>
</dbReference>
<proteinExistence type="predicted"/>
<feature type="domain" description="Receptor ligand binding region" evidence="10">
    <location>
        <begin position="44"/>
        <end position="421"/>
    </location>
</feature>
<keyword evidence="7" id="KW-0675">Receptor</keyword>
<evidence type="ECO:0000256" key="1">
    <source>
        <dbReference type="ARBA" id="ARBA00004651"/>
    </source>
</evidence>
<dbReference type="InterPro" id="IPR038550">
    <property type="entry name" value="GPCR_3_9-Cys_sf"/>
</dbReference>
<dbReference type="GO" id="GO:0005886">
    <property type="term" value="C:plasma membrane"/>
    <property type="evidence" value="ECO:0007669"/>
    <property type="project" value="UniProtKB-SubCell"/>
</dbReference>
<keyword evidence="5" id="KW-0297">G-protein coupled receptor</keyword>
<protein>
    <submittedName>
        <fullName evidence="12">DgyrCDS821</fullName>
    </submittedName>
</protein>
<evidence type="ECO:0000256" key="4">
    <source>
        <dbReference type="ARBA" id="ARBA00022989"/>
    </source>
</evidence>